<accession>A0A1I2UJ84</accession>
<dbReference type="InterPro" id="IPR037401">
    <property type="entry name" value="SnoaL-like"/>
</dbReference>
<dbReference type="Pfam" id="PF12680">
    <property type="entry name" value="SnoaL_2"/>
    <property type="match status" value="1"/>
</dbReference>
<sequence>MSMTGDSPMQSLIQRFFQLLAQRDLNNLSELFADEVDWHIPGNEAVAPWLGRRKSRQEVRDCYQLLWQNTEPLSATVDKVFIDQEDAVISGEFSTKMLQTGQIVNSLFFIQIGIKDNLIVTYKLLEDSYAVSVALTESPKND</sequence>
<evidence type="ECO:0000313" key="2">
    <source>
        <dbReference type="EMBL" id="SFG77224.1"/>
    </source>
</evidence>
<dbReference type="AlphaFoldDB" id="A0A1I2UJ84"/>
<evidence type="ECO:0000313" key="3">
    <source>
        <dbReference type="Proteomes" id="UP000198724"/>
    </source>
</evidence>
<dbReference type="Proteomes" id="UP000198724">
    <property type="component" value="Unassembled WGS sequence"/>
</dbReference>
<keyword evidence="3" id="KW-1185">Reference proteome</keyword>
<feature type="domain" description="SnoaL-like" evidence="1">
    <location>
        <begin position="13"/>
        <end position="104"/>
    </location>
</feature>
<name>A0A1I2UJ84_9BACT</name>
<proteinExistence type="predicted"/>
<reference evidence="3" key="1">
    <citation type="submission" date="2016-10" db="EMBL/GenBank/DDBJ databases">
        <authorList>
            <person name="Varghese N."/>
            <person name="Submissions S."/>
        </authorList>
    </citation>
    <scope>NUCLEOTIDE SEQUENCE [LARGE SCALE GENOMIC DNA]</scope>
    <source>
        <strain evidence="3">LP51</strain>
    </source>
</reference>
<dbReference type="STRING" id="1436961.SAMN05421739_103572"/>
<dbReference type="InterPro" id="IPR032710">
    <property type="entry name" value="NTF2-like_dom_sf"/>
</dbReference>
<gene>
    <name evidence="2" type="ORF">SAMN05421739_103572</name>
</gene>
<dbReference type="OrthoDB" id="6657864at2"/>
<dbReference type="SUPFAM" id="SSF54427">
    <property type="entry name" value="NTF2-like"/>
    <property type="match status" value="1"/>
</dbReference>
<organism evidence="2 3">
    <name type="scientific">Pontibacter chinhatensis</name>
    <dbReference type="NCBI Taxonomy" id="1436961"/>
    <lineage>
        <taxon>Bacteria</taxon>
        <taxon>Pseudomonadati</taxon>
        <taxon>Bacteroidota</taxon>
        <taxon>Cytophagia</taxon>
        <taxon>Cytophagales</taxon>
        <taxon>Hymenobacteraceae</taxon>
        <taxon>Pontibacter</taxon>
    </lineage>
</organism>
<protein>
    <recommendedName>
        <fullName evidence="1">SnoaL-like domain-containing protein</fullName>
    </recommendedName>
</protein>
<evidence type="ECO:0000259" key="1">
    <source>
        <dbReference type="Pfam" id="PF12680"/>
    </source>
</evidence>
<dbReference type="Gene3D" id="3.10.450.50">
    <property type="match status" value="1"/>
</dbReference>
<dbReference type="EMBL" id="FOOT01000003">
    <property type="protein sequence ID" value="SFG77224.1"/>
    <property type="molecule type" value="Genomic_DNA"/>
</dbReference>
<dbReference type="CDD" id="cd00531">
    <property type="entry name" value="NTF2_like"/>
    <property type="match status" value="1"/>
</dbReference>